<feature type="signal peptide" evidence="1">
    <location>
        <begin position="1"/>
        <end position="16"/>
    </location>
</feature>
<organism evidence="4">
    <name type="scientific">Angiostrongylus costaricensis</name>
    <name type="common">Nematode worm</name>
    <dbReference type="NCBI Taxonomy" id="334426"/>
    <lineage>
        <taxon>Eukaryota</taxon>
        <taxon>Metazoa</taxon>
        <taxon>Ecdysozoa</taxon>
        <taxon>Nematoda</taxon>
        <taxon>Chromadorea</taxon>
        <taxon>Rhabditida</taxon>
        <taxon>Rhabditina</taxon>
        <taxon>Rhabditomorpha</taxon>
        <taxon>Strongyloidea</taxon>
        <taxon>Metastrongylidae</taxon>
        <taxon>Angiostrongylus</taxon>
    </lineage>
</organism>
<evidence type="ECO:0000313" key="4">
    <source>
        <dbReference type="WBParaSite" id="ACOC_0000507701-mRNA-1"/>
    </source>
</evidence>
<accession>A0A0R3PKF4</accession>
<keyword evidence="1" id="KW-0732">Signal</keyword>
<dbReference type="WBParaSite" id="ACOC_0000507701-mRNA-1">
    <property type="protein sequence ID" value="ACOC_0000507701-mRNA-1"/>
    <property type="gene ID" value="ACOC_0000507701"/>
</dbReference>
<dbReference type="Proteomes" id="UP000267027">
    <property type="component" value="Unassembled WGS sequence"/>
</dbReference>
<name>A0A0R3PKF4_ANGCS</name>
<sequence>MMLLVVMLLVLTPANADWWDSLTNTVSDGFMSIGKWVKETASPTVRKKFNNVKEVLQDPRTHQRIREFVSEVKSFHYWCYLAHCQLRTELIPDLLWKTLNQ</sequence>
<evidence type="ECO:0000313" key="2">
    <source>
        <dbReference type="EMBL" id="VDM56663.1"/>
    </source>
</evidence>
<dbReference type="AlphaFoldDB" id="A0A0R3PKF4"/>
<proteinExistence type="predicted"/>
<evidence type="ECO:0000256" key="1">
    <source>
        <dbReference type="SAM" id="SignalP"/>
    </source>
</evidence>
<feature type="chain" id="PRO_5043130170" evidence="1">
    <location>
        <begin position="17"/>
        <end position="101"/>
    </location>
</feature>
<gene>
    <name evidence="2" type="ORF">ACOC_LOCUS5078</name>
</gene>
<dbReference type="OrthoDB" id="5811174at2759"/>
<dbReference type="EMBL" id="UYYA01003847">
    <property type="protein sequence ID" value="VDM56663.1"/>
    <property type="molecule type" value="Genomic_DNA"/>
</dbReference>
<reference evidence="2 3" key="2">
    <citation type="submission" date="2018-11" db="EMBL/GenBank/DDBJ databases">
        <authorList>
            <consortium name="Pathogen Informatics"/>
        </authorList>
    </citation>
    <scope>NUCLEOTIDE SEQUENCE [LARGE SCALE GENOMIC DNA]</scope>
    <source>
        <strain evidence="2 3">Costa Rica</strain>
    </source>
</reference>
<keyword evidence="3" id="KW-1185">Reference proteome</keyword>
<reference evidence="4" key="1">
    <citation type="submission" date="2017-02" db="UniProtKB">
        <authorList>
            <consortium name="WormBaseParasite"/>
        </authorList>
    </citation>
    <scope>IDENTIFICATION</scope>
</reference>
<evidence type="ECO:0000313" key="3">
    <source>
        <dbReference type="Proteomes" id="UP000267027"/>
    </source>
</evidence>
<protein>
    <submittedName>
        <fullName evidence="4">Secreted protein</fullName>
    </submittedName>
</protein>